<keyword evidence="3" id="KW-1185">Reference proteome</keyword>
<dbReference type="AlphaFoldDB" id="A0AAV9FZJ6"/>
<evidence type="ECO:0000313" key="3">
    <source>
        <dbReference type="Proteomes" id="UP001321760"/>
    </source>
</evidence>
<evidence type="ECO:0000313" key="2">
    <source>
        <dbReference type="EMBL" id="KAK4442684.1"/>
    </source>
</evidence>
<protein>
    <recommendedName>
        <fullName evidence="4">RRM domain-containing protein</fullName>
    </recommendedName>
</protein>
<dbReference type="Gene3D" id="3.30.70.330">
    <property type="match status" value="1"/>
</dbReference>
<proteinExistence type="predicted"/>
<feature type="region of interest" description="Disordered" evidence="1">
    <location>
        <begin position="200"/>
        <end position="219"/>
    </location>
</feature>
<feature type="region of interest" description="Disordered" evidence="1">
    <location>
        <begin position="24"/>
        <end position="53"/>
    </location>
</feature>
<gene>
    <name evidence="2" type="ORF">QBC34DRAFT_431387</name>
</gene>
<dbReference type="EMBL" id="MU866009">
    <property type="protein sequence ID" value="KAK4442684.1"/>
    <property type="molecule type" value="Genomic_DNA"/>
</dbReference>
<feature type="compositionally biased region" description="Basic and acidic residues" evidence="1">
    <location>
        <begin position="207"/>
        <end position="219"/>
    </location>
</feature>
<feature type="compositionally biased region" description="Polar residues" evidence="1">
    <location>
        <begin position="77"/>
        <end position="90"/>
    </location>
</feature>
<dbReference type="InterPro" id="IPR012677">
    <property type="entry name" value="Nucleotide-bd_a/b_plait_sf"/>
</dbReference>
<feature type="compositionally biased region" description="Low complexity" evidence="1">
    <location>
        <begin position="91"/>
        <end position="112"/>
    </location>
</feature>
<reference evidence="2" key="2">
    <citation type="submission" date="2023-05" db="EMBL/GenBank/DDBJ databases">
        <authorList>
            <consortium name="Lawrence Berkeley National Laboratory"/>
            <person name="Steindorff A."/>
            <person name="Hensen N."/>
            <person name="Bonometti L."/>
            <person name="Westerberg I."/>
            <person name="Brannstrom I.O."/>
            <person name="Guillou S."/>
            <person name="Cros-Aarteil S."/>
            <person name="Calhoun S."/>
            <person name="Haridas S."/>
            <person name="Kuo A."/>
            <person name="Mondo S."/>
            <person name="Pangilinan J."/>
            <person name="Riley R."/>
            <person name="Labutti K."/>
            <person name="Andreopoulos B."/>
            <person name="Lipzen A."/>
            <person name="Chen C."/>
            <person name="Yanf M."/>
            <person name="Daum C."/>
            <person name="Ng V."/>
            <person name="Clum A."/>
            <person name="Ohm R."/>
            <person name="Martin F."/>
            <person name="Silar P."/>
            <person name="Natvig D."/>
            <person name="Lalanne C."/>
            <person name="Gautier V."/>
            <person name="Ament-Velasquez S.L."/>
            <person name="Kruys A."/>
            <person name="Hutchinson M.I."/>
            <person name="Powell A.J."/>
            <person name="Barry K."/>
            <person name="Miller A.N."/>
            <person name="Grigoriev I.V."/>
            <person name="Debuchy R."/>
            <person name="Gladieux P."/>
            <person name="Thoren M.H."/>
            <person name="Johannesson H."/>
        </authorList>
    </citation>
    <scope>NUCLEOTIDE SEQUENCE</scope>
    <source>
        <strain evidence="2">PSN243</strain>
    </source>
</reference>
<evidence type="ECO:0000256" key="1">
    <source>
        <dbReference type="SAM" id="MobiDB-lite"/>
    </source>
</evidence>
<dbReference type="InterPro" id="IPR035979">
    <property type="entry name" value="RBD_domain_sf"/>
</dbReference>
<dbReference type="Proteomes" id="UP001321760">
    <property type="component" value="Unassembled WGS sequence"/>
</dbReference>
<reference evidence="2" key="1">
    <citation type="journal article" date="2023" name="Mol. Phylogenet. Evol.">
        <title>Genome-scale phylogeny and comparative genomics of the fungal order Sordariales.</title>
        <authorList>
            <person name="Hensen N."/>
            <person name="Bonometti L."/>
            <person name="Westerberg I."/>
            <person name="Brannstrom I.O."/>
            <person name="Guillou S."/>
            <person name="Cros-Aarteil S."/>
            <person name="Calhoun S."/>
            <person name="Haridas S."/>
            <person name="Kuo A."/>
            <person name="Mondo S."/>
            <person name="Pangilinan J."/>
            <person name="Riley R."/>
            <person name="LaButti K."/>
            <person name="Andreopoulos B."/>
            <person name="Lipzen A."/>
            <person name="Chen C."/>
            <person name="Yan M."/>
            <person name="Daum C."/>
            <person name="Ng V."/>
            <person name="Clum A."/>
            <person name="Steindorff A."/>
            <person name="Ohm R.A."/>
            <person name="Martin F."/>
            <person name="Silar P."/>
            <person name="Natvig D.O."/>
            <person name="Lalanne C."/>
            <person name="Gautier V."/>
            <person name="Ament-Velasquez S.L."/>
            <person name="Kruys A."/>
            <person name="Hutchinson M.I."/>
            <person name="Powell A.J."/>
            <person name="Barry K."/>
            <person name="Miller A.N."/>
            <person name="Grigoriev I.V."/>
            <person name="Debuchy R."/>
            <person name="Gladieux P."/>
            <person name="Hiltunen Thoren M."/>
            <person name="Johannesson H."/>
        </authorList>
    </citation>
    <scope>NUCLEOTIDE SEQUENCE</scope>
    <source>
        <strain evidence="2">PSN243</strain>
    </source>
</reference>
<comment type="caution">
    <text evidence="2">The sequence shown here is derived from an EMBL/GenBank/DDBJ whole genome shotgun (WGS) entry which is preliminary data.</text>
</comment>
<accession>A0AAV9FZJ6</accession>
<evidence type="ECO:0008006" key="4">
    <source>
        <dbReference type="Google" id="ProtNLM"/>
    </source>
</evidence>
<organism evidence="2 3">
    <name type="scientific">Podospora aff. communis PSN243</name>
    <dbReference type="NCBI Taxonomy" id="3040156"/>
    <lineage>
        <taxon>Eukaryota</taxon>
        <taxon>Fungi</taxon>
        <taxon>Dikarya</taxon>
        <taxon>Ascomycota</taxon>
        <taxon>Pezizomycotina</taxon>
        <taxon>Sordariomycetes</taxon>
        <taxon>Sordariomycetidae</taxon>
        <taxon>Sordariales</taxon>
        <taxon>Podosporaceae</taxon>
        <taxon>Podospora</taxon>
    </lineage>
</organism>
<name>A0AAV9FZJ6_9PEZI</name>
<dbReference type="SUPFAM" id="SSF54928">
    <property type="entry name" value="RNA-binding domain, RBD"/>
    <property type="match status" value="1"/>
</dbReference>
<sequence>MAGQRNEWSLWVMDDTVSRLGDMRLDRPEGGARFYPPQDQDNQPAVEPQAPRAMRPSTFEACASALQQRYQSSRNRLNNNTAASSDNSFVTPQPTAPATTTSTSTQTPDPSITPRALFLLRLPHGVTPTTILSSIRGYDKVRSLTITHKPGPPSRRTRPTAELQFFTHAANERFFKDTSKGFQVGGHKIRVAWSSKPADEEYPVNDATRDHSHCVDGVE</sequence>
<dbReference type="GO" id="GO:0003676">
    <property type="term" value="F:nucleic acid binding"/>
    <property type="evidence" value="ECO:0007669"/>
    <property type="project" value="InterPro"/>
</dbReference>
<feature type="region of interest" description="Disordered" evidence="1">
    <location>
        <begin position="77"/>
        <end position="112"/>
    </location>
</feature>